<sequence>MQVVIAQHRNRSIPEAGNKTHDIGGPWTAIYKVSGKPKPIVPRVEANSIEKLLQAVITTLYVPDRIERHKLDRRALRLFGHCA</sequence>
<evidence type="ECO:0000313" key="2">
    <source>
        <dbReference type="Proteomes" id="UP000179076"/>
    </source>
</evidence>
<accession>A0A1F6UYN1</accession>
<dbReference type="AlphaFoldDB" id="A0A1F6UYN1"/>
<proteinExistence type="predicted"/>
<reference evidence="1 2" key="1">
    <citation type="journal article" date="2016" name="Nat. Commun.">
        <title>Thousands of microbial genomes shed light on interconnected biogeochemical processes in an aquifer system.</title>
        <authorList>
            <person name="Anantharaman K."/>
            <person name="Brown C.T."/>
            <person name="Hug L.A."/>
            <person name="Sharon I."/>
            <person name="Castelle C.J."/>
            <person name="Probst A.J."/>
            <person name="Thomas B.C."/>
            <person name="Singh A."/>
            <person name="Wilkins M.J."/>
            <person name="Karaoz U."/>
            <person name="Brodie E.L."/>
            <person name="Williams K.H."/>
            <person name="Hubbard S.S."/>
            <person name="Banfield J.F."/>
        </authorList>
    </citation>
    <scope>NUCLEOTIDE SEQUENCE [LARGE SCALE GENOMIC DNA]</scope>
</reference>
<organism evidence="1 2">
    <name type="scientific">Candidatus Muproteobacteria bacterium RBG_16_60_9</name>
    <dbReference type="NCBI Taxonomy" id="1817755"/>
    <lineage>
        <taxon>Bacteria</taxon>
        <taxon>Pseudomonadati</taxon>
        <taxon>Pseudomonadota</taxon>
        <taxon>Candidatus Muproteobacteria</taxon>
    </lineage>
</organism>
<gene>
    <name evidence="1" type="ORF">A2W18_09490</name>
</gene>
<dbReference type="EMBL" id="MFSP01000174">
    <property type="protein sequence ID" value="OGI62510.1"/>
    <property type="molecule type" value="Genomic_DNA"/>
</dbReference>
<comment type="caution">
    <text evidence="1">The sequence shown here is derived from an EMBL/GenBank/DDBJ whole genome shotgun (WGS) entry which is preliminary data.</text>
</comment>
<name>A0A1F6UYN1_9PROT</name>
<protein>
    <submittedName>
        <fullName evidence="1">Uncharacterized protein</fullName>
    </submittedName>
</protein>
<evidence type="ECO:0000313" key="1">
    <source>
        <dbReference type="EMBL" id="OGI62510.1"/>
    </source>
</evidence>
<dbReference type="Proteomes" id="UP000179076">
    <property type="component" value="Unassembled WGS sequence"/>
</dbReference>